<evidence type="ECO:0000313" key="3">
    <source>
        <dbReference type="Proteomes" id="UP001601059"/>
    </source>
</evidence>
<protein>
    <submittedName>
        <fullName evidence="2">NfeD family protein</fullName>
    </submittedName>
</protein>
<keyword evidence="1" id="KW-1133">Transmembrane helix</keyword>
<keyword evidence="3" id="KW-1185">Reference proteome</keyword>
<accession>A0ABW6KA41</accession>
<name>A0ABW6KA41_9BACI</name>
<evidence type="ECO:0000313" key="2">
    <source>
        <dbReference type="EMBL" id="MFE8701056.1"/>
    </source>
</evidence>
<organism evidence="2 3">
    <name type="scientific">Cytobacillus spartinae</name>
    <dbReference type="NCBI Taxonomy" id="3299023"/>
    <lineage>
        <taxon>Bacteria</taxon>
        <taxon>Bacillati</taxon>
        <taxon>Bacillota</taxon>
        <taxon>Bacilli</taxon>
        <taxon>Bacillales</taxon>
        <taxon>Bacillaceae</taxon>
        <taxon>Cytobacillus</taxon>
    </lineage>
</organism>
<dbReference type="Proteomes" id="UP001601059">
    <property type="component" value="Unassembled WGS sequence"/>
</dbReference>
<dbReference type="EMBL" id="JBIACK010000004">
    <property type="protein sequence ID" value="MFE8701056.1"/>
    <property type="molecule type" value="Genomic_DNA"/>
</dbReference>
<sequence length="76" mass="8482">MFVIWFVFGILTLTAELATGAFVLLWFSLGAFAASVSTFLTDSFAIQGIIFILSSLILFLTLKSYIKNKTHKETKK</sequence>
<feature type="transmembrane region" description="Helical" evidence="1">
    <location>
        <begin position="44"/>
        <end position="66"/>
    </location>
</feature>
<gene>
    <name evidence="2" type="ORF">ACFYKX_10660</name>
</gene>
<keyword evidence="1" id="KW-0472">Membrane</keyword>
<reference evidence="2 3" key="1">
    <citation type="submission" date="2024-08" db="EMBL/GenBank/DDBJ databases">
        <title>Two novel Cytobacillus novel species.</title>
        <authorList>
            <person name="Liu G."/>
        </authorList>
    </citation>
    <scope>NUCLEOTIDE SEQUENCE [LARGE SCALE GENOMIC DNA]</scope>
    <source>
        <strain evidence="2 3">FJAT-54145</strain>
    </source>
</reference>
<evidence type="ECO:0000256" key="1">
    <source>
        <dbReference type="SAM" id="Phobius"/>
    </source>
</evidence>
<keyword evidence="1" id="KW-0812">Transmembrane</keyword>
<comment type="caution">
    <text evidence="2">The sequence shown here is derived from an EMBL/GenBank/DDBJ whole genome shotgun (WGS) entry which is preliminary data.</text>
</comment>
<dbReference type="RefSeq" id="WP_389360838.1">
    <property type="nucleotide sequence ID" value="NZ_JBIACK010000004.1"/>
</dbReference>
<proteinExistence type="predicted"/>